<protein>
    <submittedName>
        <fullName evidence="2">Uncharacterized protein</fullName>
    </submittedName>
</protein>
<dbReference type="OrthoDB" id="4024719at2759"/>
<dbReference type="SUPFAM" id="SSF50249">
    <property type="entry name" value="Nucleic acid-binding proteins"/>
    <property type="match status" value="1"/>
</dbReference>
<dbReference type="InterPro" id="IPR012340">
    <property type="entry name" value="NA-bd_OB-fold"/>
</dbReference>
<comment type="caution">
    <text evidence="2">The sequence shown here is derived from an EMBL/GenBank/DDBJ whole genome shotgun (WGS) entry which is preliminary data.</text>
</comment>
<dbReference type="Proteomes" id="UP000011777">
    <property type="component" value="Unassembled WGS sequence"/>
</dbReference>
<evidence type="ECO:0000313" key="3">
    <source>
        <dbReference type="Proteomes" id="UP000011777"/>
    </source>
</evidence>
<gene>
    <name evidence="2" type="ORF">G210_3786</name>
</gene>
<dbReference type="Gene3D" id="2.40.50.140">
    <property type="entry name" value="Nucleic acid-binding proteins"/>
    <property type="match status" value="1"/>
</dbReference>
<reference evidence="2 3" key="1">
    <citation type="submission" date="2013-02" db="EMBL/GenBank/DDBJ databases">
        <title>Genome sequence of Candida maltosa Xu316, a potential industrial strain for xylitol and ethanol production.</title>
        <authorList>
            <person name="Yu J."/>
            <person name="Wang Q."/>
            <person name="Geng X."/>
            <person name="Bao W."/>
            <person name="He P."/>
            <person name="Cai J."/>
        </authorList>
    </citation>
    <scope>NUCLEOTIDE SEQUENCE [LARGE SCALE GENOMIC DNA]</scope>
    <source>
        <strain evidence="3">Xu316</strain>
    </source>
</reference>
<feature type="region of interest" description="Disordered" evidence="1">
    <location>
        <begin position="190"/>
        <end position="216"/>
    </location>
</feature>
<sequence length="385" mass="44274">MNVQVSKVEKFPHIVKFDEIEAKVSAYVLALRIVKTKSDNMVCLHVTDFTSHPQTGGVSSFHSRDLYVPSDQILVLPFHKDSLGKFDSMVEETYGMSYNFLEKFKYSEYLEVHDKLLVLKMNLQLRRYSSYLEPYSYDHEMVEYNRLIKHDKSIVDDLFKNIEKHTAYYKLIRPLAKKLLQVDEPSALSEVTKTIPEEDQKPVPQSTTPDKDPKVVPEIKKSTVPDYDQSVVPDIEQIDTKDDDEISTPDINKEYTVKEIKKQKMNIDDLEYCVKGKIIGFNPDDWGQIAGETTDNEFVVKDVEWILADPEADGNATLNSNNTINLLVKGEETLKIIEKLQIRGTPAELRRKFGKKVLDKSGKFKLKKVTKPVGKKYKMVVWSLA</sequence>
<dbReference type="EMBL" id="AOGT01002214">
    <property type="protein sequence ID" value="EMG45987.1"/>
    <property type="molecule type" value="Genomic_DNA"/>
</dbReference>
<evidence type="ECO:0000256" key="1">
    <source>
        <dbReference type="SAM" id="MobiDB-lite"/>
    </source>
</evidence>
<dbReference type="AlphaFoldDB" id="M3HFE9"/>
<name>M3HFE9_CANMX</name>
<organism evidence="2 3">
    <name type="scientific">Candida maltosa (strain Xu316)</name>
    <name type="common">Yeast</name>
    <dbReference type="NCBI Taxonomy" id="1245528"/>
    <lineage>
        <taxon>Eukaryota</taxon>
        <taxon>Fungi</taxon>
        <taxon>Dikarya</taxon>
        <taxon>Ascomycota</taxon>
        <taxon>Saccharomycotina</taxon>
        <taxon>Pichiomycetes</taxon>
        <taxon>Debaryomycetaceae</taxon>
        <taxon>Candida/Lodderomyces clade</taxon>
        <taxon>Candida</taxon>
    </lineage>
</organism>
<accession>M3HFE9</accession>
<dbReference type="HOGENOM" id="CLU_685107_0_0_1"/>
<proteinExistence type="predicted"/>
<evidence type="ECO:0000313" key="2">
    <source>
        <dbReference type="EMBL" id="EMG45987.1"/>
    </source>
</evidence>
<keyword evidence="3" id="KW-1185">Reference proteome</keyword>